<dbReference type="FunFam" id="3.30.1010.10:FF:000014">
    <property type="entry name" value="Phosphatidylinositol 4-kinase STT4"/>
    <property type="match status" value="1"/>
</dbReference>
<dbReference type="SUPFAM" id="SSF56112">
    <property type="entry name" value="Protein kinase-like (PK-like)"/>
    <property type="match status" value="1"/>
</dbReference>
<dbReference type="EC" id="2.7.1.67" evidence="3"/>
<dbReference type="InterPro" id="IPR036940">
    <property type="entry name" value="PI3/4_kinase_cat_sf"/>
</dbReference>
<dbReference type="InterPro" id="IPR015433">
    <property type="entry name" value="PI3/4_kinase"/>
</dbReference>
<evidence type="ECO:0000256" key="3">
    <source>
        <dbReference type="ARBA" id="ARBA00012169"/>
    </source>
</evidence>
<dbReference type="InterPro" id="IPR011009">
    <property type="entry name" value="Kinase-like_dom_sf"/>
</dbReference>
<evidence type="ECO:0000256" key="4">
    <source>
        <dbReference type="ARBA" id="ARBA00022679"/>
    </source>
</evidence>
<dbReference type="Pfam" id="PF19274">
    <property type="entry name" value="PI4K_N"/>
    <property type="match status" value="1"/>
</dbReference>
<evidence type="ECO:0000259" key="8">
    <source>
        <dbReference type="PROSITE" id="PS50290"/>
    </source>
</evidence>
<keyword evidence="4" id="KW-0808">Transferase</keyword>
<dbReference type="GO" id="GO:0060237">
    <property type="term" value="P:regulation of fungal-type cell wall organization"/>
    <property type="evidence" value="ECO:0007669"/>
    <property type="project" value="EnsemblFungi"/>
</dbReference>
<proteinExistence type="inferred from homology"/>
<dbReference type="GO" id="GO:0046854">
    <property type="term" value="P:phosphatidylinositol phosphate biosynthetic process"/>
    <property type="evidence" value="ECO:0007669"/>
    <property type="project" value="EnsemblFungi"/>
</dbReference>
<evidence type="ECO:0000313" key="10">
    <source>
        <dbReference type="EMBL" id="KHJ33336.1"/>
    </source>
</evidence>
<evidence type="ECO:0000256" key="6">
    <source>
        <dbReference type="ARBA" id="ARBA00022777"/>
    </source>
</evidence>
<evidence type="ECO:0000256" key="1">
    <source>
        <dbReference type="ARBA" id="ARBA00001686"/>
    </source>
</evidence>
<comment type="caution">
    <text evidence="10">The sequence shown here is derived from an EMBL/GenBank/DDBJ whole genome shotgun (WGS) entry which is preliminary data.</text>
</comment>
<dbReference type="OMA" id="MKANFFV"/>
<dbReference type="Proteomes" id="UP000030854">
    <property type="component" value="Unassembled WGS sequence"/>
</dbReference>
<evidence type="ECO:0000256" key="2">
    <source>
        <dbReference type="ARBA" id="ARBA00006209"/>
    </source>
</evidence>
<dbReference type="InterPro" id="IPR001263">
    <property type="entry name" value="PI3K_accessory_dom"/>
</dbReference>
<dbReference type="GO" id="GO:0006995">
    <property type="term" value="P:cellular response to nitrogen starvation"/>
    <property type="evidence" value="ECO:0007669"/>
    <property type="project" value="EnsemblFungi"/>
</dbReference>
<dbReference type="PANTHER" id="PTHR10048">
    <property type="entry name" value="PHOSPHATIDYLINOSITOL KINASE"/>
    <property type="match status" value="1"/>
</dbReference>
<protein>
    <recommendedName>
        <fullName evidence="3">1-phosphatidylinositol 4-kinase</fullName>
        <ecNumber evidence="3">2.7.1.67</ecNumber>
    </recommendedName>
</protein>
<dbReference type="EMBL" id="JNVN01001496">
    <property type="protein sequence ID" value="KHJ33336.1"/>
    <property type="molecule type" value="Genomic_DNA"/>
</dbReference>
<dbReference type="GO" id="GO:0048015">
    <property type="term" value="P:phosphatidylinositol-mediated signaling"/>
    <property type="evidence" value="ECO:0007669"/>
    <property type="project" value="TreeGrafter"/>
</dbReference>
<dbReference type="Gene3D" id="3.30.1010.10">
    <property type="entry name" value="Phosphatidylinositol 3-kinase Catalytic Subunit, Chain A, domain 4"/>
    <property type="match status" value="1"/>
</dbReference>
<dbReference type="Pfam" id="PF00454">
    <property type="entry name" value="PI3_PI4_kinase"/>
    <property type="match status" value="1"/>
</dbReference>
<dbReference type="SMART" id="SM00146">
    <property type="entry name" value="PI3Kc"/>
    <property type="match status" value="1"/>
</dbReference>
<keyword evidence="7" id="KW-0067">ATP-binding</keyword>
<dbReference type="GO" id="GO:0004430">
    <property type="term" value="F:1-phosphatidylinositol 4-kinase activity"/>
    <property type="evidence" value="ECO:0007669"/>
    <property type="project" value="UniProtKB-EC"/>
</dbReference>
<dbReference type="STRING" id="52586.A0A0B1P8U2"/>
<dbReference type="PROSITE" id="PS51545">
    <property type="entry name" value="PIK_HELICAL"/>
    <property type="match status" value="1"/>
</dbReference>
<evidence type="ECO:0000259" key="9">
    <source>
        <dbReference type="PROSITE" id="PS51545"/>
    </source>
</evidence>
<dbReference type="GO" id="GO:0005524">
    <property type="term" value="F:ATP binding"/>
    <property type="evidence" value="ECO:0007669"/>
    <property type="project" value="UniProtKB-KW"/>
</dbReference>
<dbReference type="InterPro" id="IPR045495">
    <property type="entry name" value="PI4K_N"/>
</dbReference>
<dbReference type="CDD" id="cd05167">
    <property type="entry name" value="PI4Kc_III_alpha"/>
    <property type="match status" value="1"/>
</dbReference>
<evidence type="ECO:0000313" key="11">
    <source>
        <dbReference type="Proteomes" id="UP000030854"/>
    </source>
</evidence>
<comment type="catalytic activity">
    <reaction evidence="1">
        <text>a 1,2-diacyl-sn-glycero-3-phospho-(1D-myo-inositol) + ATP = a 1,2-diacyl-sn-glycero-3-phospho-(1D-myo-inositol 4-phosphate) + ADP + H(+)</text>
        <dbReference type="Rhea" id="RHEA:19877"/>
        <dbReference type="ChEBI" id="CHEBI:15378"/>
        <dbReference type="ChEBI" id="CHEBI:30616"/>
        <dbReference type="ChEBI" id="CHEBI:57880"/>
        <dbReference type="ChEBI" id="CHEBI:58178"/>
        <dbReference type="ChEBI" id="CHEBI:456216"/>
        <dbReference type="EC" id="2.7.1.67"/>
    </reaction>
</comment>
<dbReference type="GO" id="GO:0005737">
    <property type="term" value="C:cytoplasm"/>
    <property type="evidence" value="ECO:0007669"/>
    <property type="project" value="TreeGrafter"/>
</dbReference>
<dbReference type="InterPro" id="IPR000403">
    <property type="entry name" value="PI3/4_kinase_cat_dom"/>
</dbReference>
<dbReference type="HOGENOM" id="CLU_000893_1_0_1"/>
<gene>
    <name evidence="10" type="ORF">EV44_g0074</name>
</gene>
<dbReference type="SMART" id="SM00145">
    <property type="entry name" value="PI3Ka"/>
    <property type="match status" value="1"/>
</dbReference>
<accession>A0A0B1P8U2</accession>
<dbReference type="Pfam" id="PF00613">
    <property type="entry name" value="PI3Ka"/>
    <property type="match status" value="1"/>
</dbReference>
<dbReference type="PROSITE" id="PS00916">
    <property type="entry name" value="PI3_4_KINASE_2"/>
    <property type="match status" value="1"/>
</dbReference>
<dbReference type="GO" id="GO:0030866">
    <property type="term" value="P:cortical actin cytoskeleton organization"/>
    <property type="evidence" value="ECO:0007669"/>
    <property type="project" value="EnsemblFungi"/>
</dbReference>
<dbReference type="PROSITE" id="PS50290">
    <property type="entry name" value="PI3_4_KINASE_3"/>
    <property type="match status" value="1"/>
</dbReference>
<dbReference type="InterPro" id="IPR018936">
    <property type="entry name" value="PI3/4_kinase_CS"/>
</dbReference>
<reference evidence="10 11" key="1">
    <citation type="journal article" date="2014" name="BMC Genomics">
        <title>Adaptive genomic structural variation in the grape powdery mildew pathogen, Erysiphe necator.</title>
        <authorList>
            <person name="Jones L."/>
            <person name="Riaz S."/>
            <person name="Morales-Cruz A."/>
            <person name="Amrine K.C."/>
            <person name="McGuire B."/>
            <person name="Gubler W.D."/>
            <person name="Walker M.A."/>
            <person name="Cantu D."/>
        </authorList>
    </citation>
    <scope>NUCLEOTIDE SEQUENCE [LARGE SCALE GENOMIC DNA]</scope>
    <source>
        <strain evidence="11">c</strain>
    </source>
</reference>
<dbReference type="Gene3D" id="1.10.1070.11">
    <property type="entry name" value="Phosphatidylinositol 3-/4-kinase, catalytic domain"/>
    <property type="match status" value="1"/>
</dbReference>
<feature type="domain" description="PIK helical" evidence="9">
    <location>
        <begin position="1383"/>
        <end position="1558"/>
    </location>
</feature>
<dbReference type="InterPro" id="IPR016024">
    <property type="entry name" value="ARM-type_fold"/>
</dbReference>
<dbReference type="GO" id="GO:0061909">
    <property type="term" value="P:autophagosome-lysosome fusion"/>
    <property type="evidence" value="ECO:0007669"/>
    <property type="project" value="EnsemblFungi"/>
</dbReference>
<sequence>MASRTRGLRRQALQKIGVLAAVTAAKKKTAASHADLDQLFQACSLYSKSKSRSDGNSKKTLELQSNLQQYMSIREFEVILALCKAAQYFSVLNQNEKLVSFLSPYILEAYMQAFEPSPFFRDIEPSPIESLSFHLTSALLLLGAKKNNLQENVKTDIWVYLNRCQEASKTLSYPRPGNSTELKNAITIATITLSLLGFLEAATIHADLWSPTDRLSLVKLFRAMFAGDFLVTIETAFSTIRNTHVSEHYIKEWKQYLRHYSSIGRPLGAMLVQKSFMWLMVATSSLLSADIEYEQLLDLLDLRITGRKPSSNNLPHHLGAVECETIEILSDIASTELTDLEDGVDYLRLGRKHLAFSLKAGALVCFLNCVTFNKITVEVDVLISWLESTLADPIQMADKMLANIVLRSISLVSKLAPQFASNVSRLLPRFIVNSRASSQVITAASSCLAYVLQLLSQDAVITTIYLLGNDLSLGTTNDKNLSNNLTAEIALSKNGQTIVDQEKNSFGSSASLLNSTGEDINIVHGNVVEAICTIAIACNDTKITALAQSMLSQRFEKINKSIDARIIIETSRLALSGGSLEFRSLLKLYARISTEGILHKNEALLLAVSEGRNHLSLSLGKDSPLFEIYFRHLLEAIISKGDLHQGENKHEADVEFAAQEISQLLQPLAILMSHNNMASEDNFDEEILSLVRDAWFNIIIHGFATNGERRKKHLKELRLIAAHSKPLVTEQRGEQIESDIELNTVLRRGSSSDYEVKIKRQLLSLLPSRASEIRGMSYRKIIFLHATYLIESLRAETGDCTQALTYFLEPSMRKGDMSITMEAITSAVISKYLTKTLSGTFLPFSSPCVSKQLALIFCHCCHRIDRVQQAALTCADRIINEVPSALCQKDSLFALLELLTLMWTSCLGAQIDEYEWRSSFSSARANVTVELSDDIGFRRRTLNNLYMRAKKWVISVINIAPLDVKGLLQTYLSEYDDYGVYNYVSLGRSFAIEMGSLIPSSDQRLQAVDHQGDCNINTASDFIAQYTTRQEYRQSGPQIHHDFEWLHLPHCLSPTLENNLDFEDATTILACLETRLREHKSVSLVELRDILRRAASLLYRANKDECTIAHYLVSIPFVLFTKSSIKLGISLWLGVLNENPRMESRLLVEIAQQWELTIYQRRGVFCSDFLHSDPFNNKMEFAPSDRSTVTKKVRRAQGLLAPHMILVQFLSSHFNAMRLCNENTEKVFLRILDTSLKGLNHATAHPLAREIRFQVILLSLNILQNCANLNNQTKSNFKDNILSAALAWFSHSPRWSYGGNRLQIKAESILLHDVSVALQGVKTNSDSISVSKLKNIQSKQSLLQLLIDSERQRINVWLYPLVEPQNIHNLASPGKAFTEATLIGLIKTAWNESPSLAVQLFMRFPSTKLHREIRLLLLKFPEKATSNPEAIQSLLGDSLPDDVSSQLKYLLYWEPVNPVSAITYFLPQYRNEPYVLQYAMRALESHPVDVTFFYVPQIVQALRYDTLGYIERYIIETAKISQLFAHQIIWNMKANSFKDEDSQIPDSLKPTLDKVMSRMIKEFSKNAKIFYEKEFAFFDEVTSISGKLKPFIKRPKPEKKQKIEEELRKIKVEVGVYLPSNPEGVVIGIDRKSGRPLQSHAKAPYMATFRIKKSVSIREETDGMSEDFDNQENISQENSIETWQSAIFKVGDDCRQDVLALQMIAAFREIFQNVGLDVYVFPYRVTATAPGCGVIDVLPNSISRDMLGREAVNGLYDYFVSKYGNEDSLRFQEARSNFVKSMAAYSIISYLLQFKDRHNGNIMIDDAGHIVHIDFGFCFDIAPGGVKFERAPFKLTSEMIAVMGGNTDHQIFKLFEELSVRAFLASRQYTQQLSQIVLLMMDSGLPCFKLETIKNFKDRFVLEKTERDAAEFMKGLIKASYKSYSTGVYDQFQLLTNGIPF</sequence>
<keyword evidence="5" id="KW-0547">Nucleotide-binding</keyword>
<dbReference type="SUPFAM" id="SSF48371">
    <property type="entry name" value="ARM repeat"/>
    <property type="match status" value="1"/>
</dbReference>
<dbReference type="GO" id="GO:0005886">
    <property type="term" value="C:plasma membrane"/>
    <property type="evidence" value="ECO:0007669"/>
    <property type="project" value="EnsemblFungi"/>
</dbReference>
<dbReference type="GO" id="GO:0140504">
    <property type="term" value="P:microlipophagy"/>
    <property type="evidence" value="ECO:0007669"/>
    <property type="project" value="EnsemblFungi"/>
</dbReference>
<dbReference type="Gene3D" id="1.25.40.70">
    <property type="entry name" value="Phosphatidylinositol 3-kinase, accessory domain (PIK)"/>
    <property type="match status" value="1"/>
</dbReference>
<dbReference type="InterPro" id="IPR042236">
    <property type="entry name" value="PI3K_accessory_sf"/>
</dbReference>
<dbReference type="FunFam" id="1.10.1070.11:FF:000022">
    <property type="entry name" value="Phosphatidylinositol 4-kinase stt4"/>
    <property type="match status" value="1"/>
</dbReference>
<organism evidence="10 11">
    <name type="scientific">Uncinula necator</name>
    <name type="common">Grape powdery mildew</name>
    <dbReference type="NCBI Taxonomy" id="52586"/>
    <lineage>
        <taxon>Eukaryota</taxon>
        <taxon>Fungi</taxon>
        <taxon>Dikarya</taxon>
        <taxon>Ascomycota</taxon>
        <taxon>Pezizomycotina</taxon>
        <taxon>Leotiomycetes</taxon>
        <taxon>Erysiphales</taxon>
        <taxon>Erysiphaceae</taxon>
        <taxon>Erysiphe</taxon>
    </lineage>
</organism>
<name>A0A0B1P8U2_UNCNE</name>
<feature type="domain" description="PI3K/PI4K catalytic" evidence="8">
    <location>
        <begin position="1631"/>
        <end position="1925"/>
    </location>
</feature>
<dbReference type="PROSITE" id="PS00915">
    <property type="entry name" value="PI3_4_KINASE_1"/>
    <property type="match status" value="1"/>
</dbReference>
<comment type="similarity">
    <text evidence="2">Belongs to the PI3/PI4-kinase family. Type III PI4K subfamily.</text>
</comment>
<evidence type="ECO:0000256" key="7">
    <source>
        <dbReference type="ARBA" id="ARBA00022840"/>
    </source>
</evidence>
<dbReference type="PANTHER" id="PTHR10048:SF15">
    <property type="entry name" value="PHOSPHATIDYLINOSITOL 4-KINASE ALPHA"/>
    <property type="match status" value="1"/>
</dbReference>
<keyword evidence="11" id="KW-1185">Reference proteome</keyword>
<keyword evidence="6" id="KW-0418">Kinase</keyword>
<evidence type="ECO:0000256" key="5">
    <source>
        <dbReference type="ARBA" id="ARBA00022741"/>
    </source>
</evidence>
<dbReference type="GO" id="GO:0000422">
    <property type="term" value="P:autophagy of mitochondrion"/>
    <property type="evidence" value="ECO:0007669"/>
    <property type="project" value="EnsemblFungi"/>
</dbReference>
<dbReference type="FunFam" id="1.25.40.70:FF:000011">
    <property type="entry name" value="Phosphatidylinositol 4-kinase alpha"/>
    <property type="match status" value="1"/>
</dbReference>